<dbReference type="PANTHER" id="PTHR42959">
    <property type="entry name" value="CARBAMOYLTRANSFERASE"/>
    <property type="match status" value="1"/>
</dbReference>
<dbReference type="PROSITE" id="PS00151">
    <property type="entry name" value="ACYLPHOSPHATASE_2"/>
    <property type="match status" value="1"/>
</dbReference>
<comment type="pathway">
    <text evidence="1">Protein modification; [NiFe] hydrogenase maturation.</text>
</comment>
<dbReference type="KEGG" id="ttn:TTX_0193"/>
<dbReference type="Pfam" id="PF17788">
    <property type="entry name" value="HypF_C"/>
    <property type="match status" value="1"/>
</dbReference>
<dbReference type="PIRSF" id="PIRSF006256">
    <property type="entry name" value="CMPcnvr_hdrg_mat"/>
    <property type="match status" value="1"/>
</dbReference>
<dbReference type="Pfam" id="PF00708">
    <property type="entry name" value="Acylphosphatase"/>
    <property type="match status" value="1"/>
</dbReference>
<dbReference type="UniPathway" id="UPA00335"/>
<dbReference type="InterPro" id="IPR001792">
    <property type="entry name" value="Acylphosphatase-like_dom"/>
</dbReference>
<evidence type="ECO:0000256" key="9">
    <source>
        <dbReference type="PROSITE-ProRule" id="PRU00520"/>
    </source>
</evidence>
<evidence type="ECO:0000256" key="5">
    <source>
        <dbReference type="ARBA" id="ARBA00022771"/>
    </source>
</evidence>
<sequence length="788" mass="85909">MACSEDCRGGQKREERGLAATCLGVSKPPERARCREGGMPRAYRIYVVGIVQGVGFRPFVKLLADRLGVKGYVRNLGGGEVEIYVEGDGAGAFVEALKRERPRAVELDEVLVEEAEPLGLKDFVILKSEASRRSLSMIPPDLAICDECLREVLGAGGVRRSGYAFNSCSFCGPRFAVMRRLPYDRENTSWAAFPLCEDCRREFGEPAVGGIRRYFYQGISCKRDGPTLKLYRSTGEAVDGGDPIVEAARLIDEGKIVAVKGVGGYHIMALASDDSVVAELRRRKRRPQQPFAVMALDLDAARRLVYVDKAAEELLTSPQRPIVLLPKRPDSPASPLVSPGLDMEGVFLPYTALQYMLLSNLRDKFAIATSGNVHGEPMCTDLACVFERLREVVDYVLEHTLEIAHRVDDSVVRFTDGEAVLLRRSRGYAPKWIKLRRRLPRPAVAFGGDLQTAGGVGVEDKAILTQYIGDLDSFTAYQDLDRELRWFSSVYEAREPLLVCDLNPAYNSSRLCLEWAEELGAEAVRVQHHHAHALAVAADLGVDEPFVAISIDGVGYGEDGNAWGGEVLFVDGAKYVRAAHLKYVPMPGGDLAAARPARMAAAYLWECCREEPPEELARGLPGGRRELELVLREVISPRIFTSSAGRFLDAVSSLLGIAHQRTYEGEPAIKLEAAAGGGRALSINAENQVELFAEIVDHMRRGARTADLAYTAQYGLGTLLGRWACEAAQAHGARQILLGGGAAVNTYIVRGIRSALAECGLGALLPRRAPPGDGGLALGQIYYATYLA</sequence>
<organism evidence="12 13">
    <name type="scientific">Thermoproteus tenax (strain ATCC 35583 / DSM 2078 / JCM 9277 / NBRC 100435 / Kra 1)</name>
    <dbReference type="NCBI Taxonomy" id="768679"/>
    <lineage>
        <taxon>Archaea</taxon>
        <taxon>Thermoproteota</taxon>
        <taxon>Thermoprotei</taxon>
        <taxon>Thermoproteales</taxon>
        <taxon>Thermoproteaceae</taxon>
        <taxon>Thermoproteus</taxon>
    </lineage>
</organism>
<evidence type="ECO:0000256" key="6">
    <source>
        <dbReference type="ARBA" id="ARBA00022833"/>
    </source>
</evidence>
<dbReference type="PATRIC" id="fig|768679.9.peg.202"/>
<dbReference type="eggNOG" id="arCOG01187">
    <property type="taxonomic scope" value="Archaea"/>
</dbReference>
<keyword evidence="6" id="KW-0862">Zinc</keyword>
<dbReference type="PROSITE" id="PS51163">
    <property type="entry name" value="YRDC"/>
    <property type="match status" value="1"/>
</dbReference>
<dbReference type="Proteomes" id="UP000002654">
    <property type="component" value="Chromosome"/>
</dbReference>
<dbReference type="Pfam" id="PF07503">
    <property type="entry name" value="zf-HYPF"/>
    <property type="match status" value="2"/>
</dbReference>
<feature type="active site" evidence="9">
    <location>
        <position position="57"/>
    </location>
</feature>
<dbReference type="PaxDb" id="768679-TTX_0193"/>
<proteinExistence type="inferred from homology"/>
<dbReference type="NCBIfam" id="TIGR00143">
    <property type="entry name" value="hypF"/>
    <property type="match status" value="1"/>
</dbReference>
<comment type="similarity">
    <text evidence="2 8">Belongs to the carbamoyltransferase HypF family.</text>
</comment>
<dbReference type="SUPFAM" id="SSF54975">
    <property type="entry name" value="Acylphosphatase/BLUF domain-like"/>
    <property type="match status" value="1"/>
</dbReference>
<evidence type="ECO:0000313" key="12">
    <source>
        <dbReference type="EMBL" id="CCC80872.1"/>
    </source>
</evidence>
<dbReference type="InterPro" id="IPR017945">
    <property type="entry name" value="DHBP_synth_RibB-like_a/b_dom"/>
</dbReference>
<dbReference type="InterPro" id="IPR017968">
    <property type="entry name" value="Acylphosphatase_CS"/>
</dbReference>
<dbReference type="Gene3D" id="3.30.420.40">
    <property type="match status" value="1"/>
</dbReference>
<keyword evidence="4" id="KW-0479">Metal-binding</keyword>
<dbReference type="EMBL" id="FN869859">
    <property type="protein sequence ID" value="CCC80872.1"/>
    <property type="molecule type" value="Genomic_DNA"/>
</dbReference>
<evidence type="ECO:0000256" key="3">
    <source>
        <dbReference type="ARBA" id="ARBA00022598"/>
    </source>
</evidence>
<name>G4RMS8_THETK</name>
<dbReference type="GO" id="GO:0016874">
    <property type="term" value="F:ligase activity"/>
    <property type="evidence" value="ECO:0007669"/>
    <property type="project" value="UniProtKB-UniRule"/>
</dbReference>
<dbReference type="Gene3D" id="3.30.420.360">
    <property type="match status" value="1"/>
</dbReference>
<dbReference type="InterPro" id="IPR055128">
    <property type="entry name" value="HypF_C_2"/>
</dbReference>
<dbReference type="InterPro" id="IPR036046">
    <property type="entry name" value="Acylphosphatase-like_dom_sf"/>
</dbReference>
<keyword evidence="5" id="KW-0863">Zinc-finger</keyword>
<dbReference type="InterPro" id="IPR006070">
    <property type="entry name" value="Sua5-like_dom"/>
</dbReference>
<comment type="catalytic activity">
    <reaction evidence="9">
        <text>an acyl phosphate + H2O = a carboxylate + phosphate + H(+)</text>
        <dbReference type="Rhea" id="RHEA:14965"/>
        <dbReference type="ChEBI" id="CHEBI:15377"/>
        <dbReference type="ChEBI" id="CHEBI:15378"/>
        <dbReference type="ChEBI" id="CHEBI:29067"/>
        <dbReference type="ChEBI" id="CHEBI:43474"/>
        <dbReference type="ChEBI" id="CHEBI:59918"/>
        <dbReference type="EC" id="3.6.1.7"/>
    </reaction>
</comment>
<keyword evidence="13" id="KW-1185">Reference proteome</keyword>
<dbReference type="PANTHER" id="PTHR42959:SF1">
    <property type="entry name" value="CARBAMOYLTRANSFERASE HYPF"/>
    <property type="match status" value="1"/>
</dbReference>
<dbReference type="Gene3D" id="3.90.870.50">
    <property type="match status" value="1"/>
</dbReference>
<evidence type="ECO:0000259" key="10">
    <source>
        <dbReference type="PROSITE" id="PS51160"/>
    </source>
</evidence>
<gene>
    <name evidence="12" type="primary">hypF</name>
    <name evidence="12" type="ordered locus">TTX_0193</name>
</gene>
<dbReference type="SUPFAM" id="SSF55821">
    <property type="entry name" value="YrdC/RibB"/>
    <property type="match status" value="1"/>
</dbReference>
<dbReference type="Gene3D" id="3.30.110.120">
    <property type="match status" value="1"/>
</dbReference>
<reference evidence="12 13" key="1">
    <citation type="journal article" date="2011" name="PLoS ONE">
        <title>The complete genome sequence of Thermoproteus tenax: a physiologically versatile member of the Crenarchaeota.</title>
        <authorList>
            <person name="Siebers B."/>
            <person name="Zaparty M."/>
            <person name="Raddatz G."/>
            <person name="Tjaden B."/>
            <person name="Albers S.V."/>
            <person name="Bell S.D."/>
            <person name="Blombach F."/>
            <person name="Kletzin A."/>
            <person name="Kyrpides N."/>
            <person name="Lanz C."/>
            <person name="Plagens A."/>
            <person name="Rampp M."/>
            <person name="Rosinus A."/>
            <person name="von Jan M."/>
            <person name="Makarova K.S."/>
            <person name="Klenk H.P."/>
            <person name="Schuster S.C."/>
            <person name="Hensel R."/>
        </authorList>
    </citation>
    <scope>NUCLEOTIDE SEQUENCE [LARGE SCALE GENOMIC DNA]</scope>
    <source>
        <strain evidence="13">ATCC 35583 / DSM 2078 / JCM 9277 / NBRC 100435 / Kra 1</strain>
    </source>
</reference>
<dbReference type="Pfam" id="PF01300">
    <property type="entry name" value="Sua5_yciO_yrdC"/>
    <property type="match status" value="1"/>
</dbReference>
<dbReference type="GO" id="GO:0008270">
    <property type="term" value="F:zinc ion binding"/>
    <property type="evidence" value="ECO:0007669"/>
    <property type="project" value="UniProtKB-KW"/>
</dbReference>
<dbReference type="PROSITE" id="PS51160">
    <property type="entry name" value="ACYLPHOSPHATASE_3"/>
    <property type="match status" value="1"/>
</dbReference>
<feature type="domain" description="YrdC-like" evidence="11">
    <location>
        <begin position="241"/>
        <end position="427"/>
    </location>
</feature>
<evidence type="ECO:0000256" key="8">
    <source>
        <dbReference type="PIRNR" id="PIRNR006256"/>
    </source>
</evidence>
<comment type="catalytic activity">
    <reaction evidence="7">
        <text>C-terminal L-cysteinyl-[HypE protein] + carbamoyl phosphate + ATP + H2O = C-terminal S-carboxamide-L-cysteinyl-[HypE protein] + AMP + phosphate + diphosphate + H(+)</text>
        <dbReference type="Rhea" id="RHEA:55636"/>
        <dbReference type="Rhea" id="RHEA-COMP:14247"/>
        <dbReference type="Rhea" id="RHEA-COMP:14392"/>
        <dbReference type="ChEBI" id="CHEBI:15377"/>
        <dbReference type="ChEBI" id="CHEBI:15378"/>
        <dbReference type="ChEBI" id="CHEBI:30616"/>
        <dbReference type="ChEBI" id="CHEBI:33019"/>
        <dbReference type="ChEBI" id="CHEBI:43474"/>
        <dbReference type="ChEBI" id="CHEBI:58228"/>
        <dbReference type="ChEBI" id="CHEBI:76913"/>
        <dbReference type="ChEBI" id="CHEBI:139126"/>
        <dbReference type="ChEBI" id="CHEBI:456215"/>
    </reaction>
</comment>
<keyword evidence="9" id="KW-0378">Hydrolase</keyword>
<evidence type="ECO:0000256" key="4">
    <source>
        <dbReference type="ARBA" id="ARBA00022723"/>
    </source>
</evidence>
<dbReference type="GO" id="GO:0003998">
    <property type="term" value="F:acylphosphatase activity"/>
    <property type="evidence" value="ECO:0007669"/>
    <property type="project" value="UniProtKB-EC"/>
</dbReference>
<feature type="active site" evidence="9">
    <location>
        <position position="75"/>
    </location>
</feature>
<accession>G4RMS8</accession>
<dbReference type="GO" id="GO:0016743">
    <property type="term" value="F:carboxyl- or carbamoyltransferase activity"/>
    <property type="evidence" value="ECO:0007669"/>
    <property type="project" value="UniProtKB-UniRule"/>
</dbReference>
<evidence type="ECO:0000313" key="13">
    <source>
        <dbReference type="Proteomes" id="UP000002654"/>
    </source>
</evidence>
<dbReference type="InterPro" id="IPR004421">
    <property type="entry name" value="Carbamoyltransferase_HypF"/>
</dbReference>
<dbReference type="GO" id="GO:0003725">
    <property type="term" value="F:double-stranded RNA binding"/>
    <property type="evidence" value="ECO:0007669"/>
    <property type="project" value="InterPro"/>
</dbReference>
<dbReference type="STRING" id="768679.TTX_0193"/>
<dbReference type="AlphaFoldDB" id="G4RMS8"/>
<dbReference type="GO" id="GO:0051604">
    <property type="term" value="P:protein maturation"/>
    <property type="evidence" value="ECO:0007669"/>
    <property type="project" value="TreeGrafter"/>
</dbReference>
<dbReference type="Pfam" id="PF22521">
    <property type="entry name" value="HypF_C_2"/>
    <property type="match status" value="1"/>
</dbReference>
<evidence type="ECO:0000256" key="7">
    <source>
        <dbReference type="ARBA" id="ARBA00048220"/>
    </source>
</evidence>
<dbReference type="InterPro" id="IPR051060">
    <property type="entry name" value="Carbamoyltrans_HypF-like"/>
</dbReference>
<dbReference type="EC" id="6.2.-.-" evidence="8"/>
<dbReference type="PROSITE" id="PS00150">
    <property type="entry name" value="ACYLPHOSPHATASE_1"/>
    <property type="match status" value="1"/>
</dbReference>
<protein>
    <recommendedName>
        <fullName evidence="8">Carbamoyltransferase</fullName>
        <ecNumber evidence="8">6.2.-.-</ecNumber>
    </recommendedName>
</protein>
<evidence type="ECO:0000256" key="1">
    <source>
        <dbReference type="ARBA" id="ARBA00004711"/>
    </source>
</evidence>
<evidence type="ECO:0000256" key="2">
    <source>
        <dbReference type="ARBA" id="ARBA00008097"/>
    </source>
</evidence>
<dbReference type="HOGENOM" id="CLU_009164_0_0_2"/>
<feature type="domain" description="Acylphosphatase-like" evidence="10">
    <location>
        <begin position="42"/>
        <end position="127"/>
    </location>
</feature>
<evidence type="ECO:0000259" key="11">
    <source>
        <dbReference type="PROSITE" id="PS51163"/>
    </source>
</evidence>
<dbReference type="InterPro" id="IPR041440">
    <property type="entry name" value="HypF_C"/>
</dbReference>
<dbReference type="InterPro" id="IPR011125">
    <property type="entry name" value="Znf_HypF"/>
</dbReference>
<keyword evidence="3" id="KW-0436">Ligase</keyword>